<protein>
    <recommendedName>
        <fullName evidence="4">Exonuclease domain-containing protein</fullName>
    </recommendedName>
</protein>
<dbReference type="HOGENOM" id="CLU_086707_0_0_1"/>
<reference evidence="2 3" key="1">
    <citation type="journal article" date="2012" name="PLoS Pathog.">
        <title>Diverse lifestyles and strategies of plant pathogenesis encoded in the genomes of eighteen Dothideomycetes fungi.</title>
        <authorList>
            <person name="Ohm R.A."/>
            <person name="Feau N."/>
            <person name="Henrissat B."/>
            <person name="Schoch C.L."/>
            <person name="Horwitz B.A."/>
            <person name="Barry K.W."/>
            <person name="Condon B.J."/>
            <person name="Copeland A.C."/>
            <person name="Dhillon B."/>
            <person name="Glaser F."/>
            <person name="Hesse C.N."/>
            <person name="Kosti I."/>
            <person name="LaButti K."/>
            <person name="Lindquist E.A."/>
            <person name="Lucas S."/>
            <person name="Salamov A.A."/>
            <person name="Bradshaw R.E."/>
            <person name="Ciuffetti L."/>
            <person name="Hamelin R.C."/>
            <person name="Kema G.H.J."/>
            <person name="Lawrence C."/>
            <person name="Scott J.A."/>
            <person name="Spatafora J.W."/>
            <person name="Turgeon B.G."/>
            <person name="de Wit P.J.G.M."/>
            <person name="Zhong S."/>
            <person name="Goodwin S.B."/>
            <person name="Grigoriev I.V."/>
        </authorList>
    </citation>
    <scope>NUCLEOTIDE SEQUENCE [LARGE SCALE GENOMIC DNA]</scope>
    <source>
        <strain evidence="2 3">UAMH 10762</strain>
    </source>
</reference>
<dbReference type="eggNOG" id="ENOG502RV4Z">
    <property type="taxonomic scope" value="Eukaryota"/>
</dbReference>
<sequence>MPVTVQPAGTTTTVRPKRQPKTECRATQVVPLFEKLKAGEPVFIDMEFQDYKVAGEKQHHRIGRVAIINHAGEVVLDVFPAYRSEPNVKKILPPRRFGVNWSDLYFDNGAVPAEKVERWVKEMVKDRTVVVHGGTHDLTAFYIEQDVWATSTIVDTQWLYSGVAGNSKPSLLDCVESELGLDHFRSGGEHSPVEDAEATRQLYLRAQSGERKSDDAKVDEGDSSHYRHGR</sequence>
<dbReference type="InterPro" id="IPR036397">
    <property type="entry name" value="RNaseH_sf"/>
</dbReference>
<dbReference type="KEGG" id="bcom:BAUCODRAFT_150469"/>
<evidence type="ECO:0000313" key="3">
    <source>
        <dbReference type="Proteomes" id="UP000011761"/>
    </source>
</evidence>
<dbReference type="RefSeq" id="XP_007679121.1">
    <property type="nucleotide sequence ID" value="XM_007680931.1"/>
</dbReference>
<name>M2MS04_BAUPA</name>
<dbReference type="OrthoDB" id="8191639at2759"/>
<keyword evidence="3" id="KW-1185">Reference proteome</keyword>
<dbReference type="InterPro" id="IPR012337">
    <property type="entry name" value="RNaseH-like_sf"/>
</dbReference>
<organism evidence="2 3">
    <name type="scientific">Baudoinia panamericana (strain UAMH 10762)</name>
    <name type="common">Angels' share fungus</name>
    <name type="synonym">Baudoinia compniacensis (strain UAMH 10762)</name>
    <dbReference type="NCBI Taxonomy" id="717646"/>
    <lineage>
        <taxon>Eukaryota</taxon>
        <taxon>Fungi</taxon>
        <taxon>Dikarya</taxon>
        <taxon>Ascomycota</taxon>
        <taxon>Pezizomycotina</taxon>
        <taxon>Dothideomycetes</taxon>
        <taxon>Dothideomycetidae</taxon>
        <taxon>Mycosphaerellales</taxon>
        <taxon>Teratosphaeriaceae</taxon>
        <taxon>Baudoinia</taxon>
    </lineage>
</organism>
<dbReference type="AlphaFoldDB" id="M2MS04"/>
<feature type="region of interest" description="Disordered" evidence="1">
    <location>
        <begin position="1"/>
        <end position="21"/>
    </location>
</feature>
<accession>M2MS04</accession>
<dbReference type="Gene3D" id="3.30.420.10">
    <property type="entry name" value="Ribonuclease H-like superfamily/Ribonuclease H"/>
    <property type="match status" value="1"/>
</dbReference>
<evidence type="ECO:0008006" key="4">
    <source>
        <dbReference type="Google" id="ProtNLM"/>
    </source>
</evidence>
<gene>
    <name evidence="2" type="ORF">BAUCODRAFT_150469</name>
</gene>
<evidence type="ECO:0000256" key="1">
    <source>
        <dbReference type="SAM" id="MobiDB-lite"/>
    </source>
</evidence>
<proteinExistence type="predicted"/>
<dbReference type="SUPFAM" id="SSF53098">
    <property type="entry name" value="Ribonuclease H-like"/>
    <property type="match status" value="1"/>
</dbReference>
<dbReference type="STRING" id="717646.M2MS04"/>
<dbReference type="OMA" id="WRNRLGW"/>
<evidence type="ECO:0000313" key="2">
    <source>
        <dbReference type="EMBL" id="EMC94283.1"/>
    </source>
</evidence>
<dbReference type="GO" id="GO:0003676">
    <property type="term" value="F:nucleic acid binding"/>
    <property type="evidence" value="ECO:0007669"/>
    <property type="project" value="InterPro"/>
</dbReference>
<dbReference type="GeneID" id="19109055"/>
<feature type="compositionally biased region" description="Basic and acidic residues" evidence="1">
    <location>
        <begin position="208"/>
        <end position="230"/>
    </location>
</feature>
<dbReference type="EMBL" id="KB445559">
    <property type="protein sequence ID" value="EMC94283.1"/>
    <property type="molecule type" value="Genomic_DNA"/>
</dbReference>
<feature type="region of interest" description="Disordered" evidence="1">
    <location>
        <begin position="204"/>
        <end position="230"/>
    </location>
</feature>
<dbReference type="Proteomes" id="UP000011761">
    <property type="component" value="Unassembled WGS sequence"/>
</dbReference>